<organism evidence="2 3">
    <name type="scientific">Ceratitis capitata</name>
    <name type="common">Mediterranean fruit fly</name>
    <name type="synonym">Tephritis capitata</name>
    <dbReference type="NCBI Taxonomy" id="7213"/>
    <lineage>
        <taxon>Eukaryota</taxon>
        <taxon>Metazoa</taxon>
        <taxon>Ecdysozoa</taxon>
        <taxon>Arthropoda</taxon>
        <taxon>Hexapoda</taxon>
        <taxon>Insecta</taxon>
        <taxon>Pterygota</taxon>
        <taxon>Neoptera</taxon>
        <taxon>Endopterygota</taxon>
        <taxon>Diptera</taxon>
        <taxon>Brachycera</taxon>
        <taxon>Muscomorpha</taxon>
        <taxon>Tephritoidea</taxon>
        <taxon>Tephritidae</taxon>
        <taxon>Ceratitis</taxon>
        <taxon>Ceratitis</taxon>
    </lineage>
</organism>
<keyword evidence="3" id="KW-1185">Reference proteome</keyword>
<evidence type="ECO:0000313" key="2">
    <source>
        <dbReference type="EMBL" id="CAD6996339.1"/>
    </source>
</evidence>
<accession>A0A811UBS8</accession>
<evidence type="ECO:0000313" key="3">
    <source>
        <dbReference type="Proteomes" id="UP000606786"/>
    </source>
</evidence>
<comment type="caution">
    <text evidence="2">The sequence shown here is derived from an EMBL/GenBank/DDBJ whole genome shotgun (WGS) entry which is preliminary data.</text>
</comment>
<dbReference type="Proteomes" id="UP000606786">
    <property type="component" value="Unassembled WGS sequence"/>
</dbReference>
<dbReference type="AlphaFoldDB" id="A0A811UBS8"/>
<dbReference type="EMBL" id="CAJHJT010000001">
    <property type="protein sequence ID" value="CAD6996339.1"/>
    <property type="molecule type" value="Genomic_DNA"/>
</dbReference>
<protein>
    <submittedName>
        <fullName evidence="2">(Mediterranean fruit fly) hypothetical protein</fullName>
    </submittedName>
</protein>
<evidence type="ECO:0000256" key="1">
    <source>
        <dbReference type="SAM" id="Phobius"/>
    </source>
</evidence>
<name>A0A811UBS8_CERCA</name>
<proteinExistence type="predicted"/>
<keyword evidence="1" id="KW-1133">Transmembrane helix</keyword>
<sequence>MRRRRLAWLHSCRLDKVNDTVGAAWSGLLMIRTLPVVVAERQLRQNAVVASFCFRRGCRYSCVYYIHTGIVVVVGIAVVFAPRNFVISICICFFDFIIYCLFAVSFVLNIF</sequence>
<keyword evidence="1" id="KW-0472">Membrane</keyword>
<gene>
    <name evidence="2" type="ORF">CCAP1982_LOCUS5017</name>
</gene>
<feature type="transmembrane region" description="Helical" evidence="1">
    <location>
        <begin position="86"/>
        <end position="108"/>
    </location>
</feature>
<feature type="transmembrane region" description="Helical" evidence="1">
    <location>
        <begin position="62"/>
        <end position="80"/>
    </location>
</feature>
<reference evidence="2" key="1">
    <citation type="submission" date="2020-11" db="EMBL/GenBank/DDBJ databases">
        <authorList>
            <person name="Whitehead M."/>
        </authorList>
    </citation>
    <scope>NUCLEOTIDE SEQUENCE</scope>
    <source>
        <strain evidence="2">EGII</strain>
    </source>
</reference>
<keyword evidence="1" id="KW-0812">Transmembrane</keyword>